<evidence type="ECO:0000313" key="2">
    <source>
        <dbReference type="Proteomes" id="UP000279833"/>
    </source>
</evidence>
<proteinExistence type="predicted"/>
<dbReference type="Proteomes" id="UP000279833">
    <property type="component" value="Unassembled WGS sequence"/>
</dbReference>
<evidence type="ECO:0000313" key="1">
    <source>
        <dbReference type="EMBL" id="VDO79928.1"/>
    </source>
</evidence>
<name>A0A183JKE2_9TREM</name>
<reference evidence="1 2" key="2">
    <citation type="submission" date="2018-11" db="EMBL/GenBank/DDBJ databases">
        <authorList>
            <consortium name="Pathogen Informatics"/>
        </authorList>
    </citation>
    <scope>NUCLEOTIDE SEQUENCE [LARGE SCALE GENOMIC DNA]</scope>
    <source>
        <strain evidence="1">Dakar</strain>
        <strain evidence="2">Dakar, Senegal</strain>
    </source>
</reference>
<organism evidence="3">
    <name type="scientific">Schistosoma curassoni</name>
    <dbReference type="NCBI Taxonomy" id="6186"/>
    <lineage>
        <taxon>Eukaryota</taxon>
        <taxon>Metazoa</taxon>
        <taxon>Spiralia</taxon>
        <taxon>Lophotrochozoa</taxon>
        <taxon>Platyhelminthes</taxon>
        <taxon>Trematoda</taxon>
        <taxon>Digenea</taxon>
        <taxon>Strigeidida</taxon>
        <taxon>Schistosomatoidea</taxon>
        <taxon>Schistosomatidae</taxon>
        <taxon>Schistosoma</taxon>
    </lineage>
</organism>
<dbReference type="AlphaFoldDB" id="A0A183JKE2"/>
<dbReference type="EMBL" id="UZAK01003475">
    <property type="protein sequence ID" value="VDO79928.1"/>
    <property type="molecule type" value="Genomic_DNA"/>
</dbReference>
<dbReference type="WBParaSite" id="SCUD_0000317101-mRNA-1">
    <property type="protein sequence ID" value="SCUD_0000317101-mRNA-1"/>
    <property type="gene ID" value="SCUD_0000317101"/>
</dbReference>
<protein>
    <submittedName>
        <fullName evidence="1 3">Uncharacterized protein</fullName>
    </submittedName>
</protein>
<reference evidence="3" key="1">
    <citation type="submission" date="2016-06" db="UniProtKB">
        <authorList>
            <consortium name="WormBaseParasite"/>
        </authorList>
    </citation>
    <scope>IDENTIFICATION</scope>
</reference>
<gene>
    <name evidence="1" type="ORF">SCUD_LOCUS3171</name>
</gene>
<sequence>MYLVQFMRNIILILDHYVDLVISQRYYLPIVPINLRHFHE</sequence>
<evidence type="ECO:0000313" key="3">
    <source>
        <dbReference type="WBParaSite" id="SCUD_0000317101-mRNA-1"/>
    </source>
</evidence>
<accession>A0A183JKE2</accession>
<keyword evidence="2" id="KW-1185">Reference proteome</keyword>